<proteinExistence type="predicted"/>
<evidence type="ECO:0000256" key="4">
    <source>
        <dbReference type="ARBA" id="ARBA00022989"/>
    </source>
</evidence>
<dbReference type="PANTHER" id="PTHR30250">
    <property type="entry name" value="PST FAMILY PREDICTED COLANIC ACID TRANSPORTER"/>
    <property type="match status" value="1"/>
</dbReference>
<dbReference type="GO" id="GO:0005886">
    <property type="term" value="C:plasma membrane"/>
    <property type="evidence" value="ECO:0007669"/>
    <property type="project" value="UniProtKB-SubCell"/>
</dbReference>
<comment type="subcellular location">
    <subcellularLocation>
        <location evidence="1">Cell membrane</location>
        <topology evidence="1">Multi-pass membrane protein</topology>
    </subcellularLocation>
</comment>
<feature type="transmembrane region" description="Helical" evidence="6">
    <location>
        <begin position="449"/>
        <end position="472"/>
    </location>
</feature>
<evidence type="ECO:0000313" key="8">
    <source>
        <dbReference type="Proteomes" id="UP000422764"/>
    </source>
</evidence>
<name>A0A6I6EPQ8_9CLOT</name>
<dbReference type="Pfam" id="PF01943">
    <property type="entry name" value="Polysacc_synt"/>
    <property type="match status" value="1"/>
</dbReference>
<dbReference type="Proteomes" id="UP000422764">
    <property type="component" value="Chromosome"/>
</dbReference>
<sequence>MKKQSTTKGFAILSAAGIIVKLLSLLYIPFLKRIITLNGYGIYGASYKIYVWIYVLANSGIPVAISKLVSEYIALGHYRDAVKSFKIARFIMLILGFVMSLFMFVFAGPLSRAIGFEQSKLSIMALAPTIFFTSIVSSYRGYFQGRGNMTPTAKSQILEQIVNTIFTLTFAAMFMKYGVEAGSAGGTLGTSLGAFVAAIYLIIVYEKNKVIKVPKGYREMDKSRHTNKQILRRILQFGLPVVICVGLQYSGDIIDLAIVKGRLVHSGLGEVGSNEKWALFNMYRTLLSVPITLISALAASVLPSISGSYSLKDKKSVEDKINYAFRFCFLVAVPSAIGLAVLNDAVFLLLFKEQQGGVLLLYGSLVLIFNAVVLIQTSILQSIGKLYTSTLFMVFGVIGKIATNYFLVGIPKINIIGAIFGNMIFFIIPLVLNYILINRSLKVRVSLGVHFVKPLAASTLMGIVVYGSYLGLDMILLKASITGYLNNAIATTLSILIGIFTYLYGLALTRGITEKDLGEFPSKAIRLIPKPILKKIKENGEKQLENGEADKSSGAVE</sequence>
<keyword evidence="3 6" id="KW-0812">Transmembrane</keyword>
<evidence type="ECO:0000256" key="5">
    <source>
        <dbReference type="ARBA" id="ARBA00023136"/>
    </source>
</evidence>
<feature type="transmembrane region" description="Helical" evidence="6">
    <location>
        <begin position="413"/>
        <end position="437"/>
    </location>
</feature>
<feature type="transmembrane region" description="Helical" evidence="6">
    <location>
        <begin position="357"/>
        <end position="375"/>
    </location>
</feature>
<evidence type="ECO:0000256" key="6">
    <source>
        <dbReference type="SAM" id="Phobius"/>
    </source>
</evidence>
<feature type="transmembrane region" description="Helical" evidence="6">
    <location>
        <begin position="282"/>
        <end position="302"/>
    </location>
</feature>
<evidence type="ECO:0000256" key="3">
    <source>
        <dbReference type="ARBA" id="ARBA00022692"/>
    </source>
</evidence>
<evidence type="ECO:0000256" key="1">
    <source>
        <dbReference type="ARBA" id="ARBA00004651"/>
    </source>
</evidence>
<feature type="transmembrane region" description="Helical" evidence="6">
    <location>
        <begin position="9"/>
        <end position="29"/>
    </location>
</feature>
<dbReference type="InterPro" id="IPR002797">
    <property type="entry name" value="Polysacc_synth"/>
</dbReference>
<dbReference type="EMBL" id="CP046522">
    <property type="protein sequence ID" value="QGU95712.1"/>
    <property type="molecule type" value="Genomic_DNA"/>
</dbReference>
<keyword evidence="5 6" id="KW-0472">Membrane</keyword>
<dbReference type="AlphaFoldDB" id="A0A6I6EPQ8"/>
<dbReference type="CDD" id="cd13124">
    <property type="entry name" value="MATE_SpoVB_like"/>
    <property type="match status" value="1"/>
</dbReference>
<keyword evidence="8" id="KW-1185">Reference proteome</keyword>
<organism evidence="7 8">
    <name type="scientific">Clostridium bovifaecis</name>
    <dbReference type="NCBI Taxonomy" id="2184719"/>
    <lineage>
        <taxon>Bacteria</taxon>
        <taxon>Bacillati</taxon>
        <taxon>Bacillota</taxon>
        <taxon>Clostridia</taxon>
        <taxon>Eubacteriales</taxon>
        <taxon>Clostridiaceae</taxon>
        <taxon>Clostridium</taxon>
    </lineage>
</organism>
<keyword evidence="4 6" id="KW-1133">Transmembrane helix</keyword>
<evidence type="ECO:0000256" key="2">
    <source>
        <dbReference type="ARBA" id="ARBA00022475"/>
    </source>
</evidence>
<dbReference type="InterPro" id="IPR024923">
    <property type="entry name" value="PG_synth_SpoVB"/>
</dbReference>
<protein>
    <submittedName>
        <fullName evidence="7">Oligosaccharide flippase family protein</fullName>
    </submittedName>
</protein>
<evidence type="ECO:0000313" key="7">
    <source>
        <dbReference type="EMBL" id="QGU95712.1"/>
    </source>
</evidence>
<dbReference type="PANTHER" id="PTHR30250:SF21">
    <property type="entry name" value="LIPID II FLIPPASE MURJ"/>
    <property type="match status" value="1"/>
</dbReference>
<feature type="transmembrane region" description="Helical" evidence="6">
    <location>
        <begin position="387"/>
        <end position="407"/>
    </location>
</feature>
<reference evidence="7 8" key="1">
    <citation type="submission" date="2019-12" db="EMBL/GenBank/DDBJ databases">
        <title>Genome sequenceing of Clostridium bovifaecis.</title>
        <authorList>
            <person name="Yao Y."/>
        </authorList>
    </citation>
    <scope>NUCLEOTIDE SEQUENCE [LARGE SCALE GENOMIC DNA]</scope>
    <source>
        <strain evidence="7 8">BXX</strain>
    </source>
</reference>
<feature type="transmembrane region" description="Helical" evidence="6">
    <location>
        <begin position="484"/>
        <end position="505"/>
    </location>
</feature>
<keyword evidence="2" id="KW-1003">Cell membrane</keyword>
<dbReference type="PIRSF" id="PIRSF038958">
    <property type="entry name" value="PG_synth_SpoVB"/>
    <property type="match status" value="1"/>
</dbReference>
<feature type="transmembrane region" description="Helical" evidence="6">
    <location>
        <begin position="323"/>
        <end position="351"/>
    </location>
</feature>
<feature type="transmembrane region" description="Helical" evidence="6">
    <location>
        <begin position="90"/>
        <end position="109"/>
    </location>
</feature>
<gene>
    <name evidence="7" type="ORF">GOM49_11970</name>
</gene>
<feature type="transmembrane region" description="Helical" evidence="6">
    <location>
        <begin position="121"/>
        <end position="139"/>
    </location>
</feature>
<feature type="transmembrane region" description="Helical" evidence="6">
    <location>
        <begin position="160"/>
        <end position="179"/>
    </location>
</feature>
<dbReference type="InterPro" id="IPR050833">
    <property type="entry name" value="Poly_Biosynth_Transport"/>
</dbReference>
<feature type="transmembrane region" description="Helical" evidence="6">
    <location>
        <begin position="49"/>
        <end position="69"/>
    </location>
</feature>
<accession>A0A6I6EPQ8</accession>
<feature type="transmembrane region" description="Helical" evidence="6">
    <location>
        <begin position="185"/>
        <end position="205"/>
    </location>
</feature>
<feature type="transmembrane region" description="Helical" evidence="6">
    <location>
        <begin position="230"/>
        <end position="249"/>
    </location>
</feature>